<name>A0ABS4ZJY2_9MICO</name>
<feature type="transmembrane region" description="Helical" evidence="1">
    <location>
        <begin position="25"/>
        <end position="45"/>
    </location>
</feature>
<dbReference type="Pfam" id="PF14258">
    <property type="entry name" value="DUF4350"/>
    <property type="match status" value="1"/>
</dbReference>
<evidence type="ECO:0000256" key="1">
    <source>
        <dbReference type="SAM" id="Phobius"/>
    </source>
</evidence>
<organism evidence="3 4">
    <name type="scientific">Microbacterium amylolyticum</name>
    <dbReference type="NCBI Taxonomy" id="936337"/>
    <lineage>
        <taxon>Bacteria</taxon>
        <taxon>Bacillati</taxon>
        <taxon>Actinomycetota</taxon>
        <taxon>Actinomycetes</taxon>
        <taxon>Micrococcales</taxon>
        <taxon>Microbacteriaceae</taxon>
        <taxon>Microbacterium</taxon>
    </lineage>
</organism>
<dbReference type="Proteomes" id="UP001519362">
    <property type="component" value="Unassembled WGS sequence"/>
</dbReference>
<accession>A0ABS4ZJY2</accession>
<evidence type="ECO:0000313" key="3">
    <source>
        <dbReference type="EMBL" id="MBP2437592.1"/>
    </source>
</evidence>
<comment type="caution">
    <text evidence="3">The sequence shown here is derived from an EMBL/GenBank/DDBJ whole genome shotgun (WGS) entry which is preliminary data.</text>
</comment>
<proteinExistence type="predicted"/>
<dbReference type="EMBL" id="JAGIOL010000001">
    <property type="protein sequence ID" value="MBP2437592.1"/>
    <property type="molecule type" value="Genomic_DNA"/>
</dbReference>
<keyword evidence="1" id="KW-1133">Transmembrane helix</keyword>
<dbReference type="RefSeq" id="WP_165133588.1">
    <property type="nucleotide sequence ID" value="NZ_CP049253.1"/>
</dbReference>
<keyword evidence="1" id="KW-0812">Transmembrane</keyword>
<sequence length="396" mass="41313">MSLIATTAKAPDAQAITPRSLTRGVLAWVLIIVAIIGAGIIAVALERNWSAPDPLAADSPRYDGALAIVTLLEEDGVAVDVVGSRADAEADLTPESTLVITDTRKLVPDDLASLTEKAGHTVLLDTDFAGADAFFPGIGFGGHGQGPVSPECVLSAAEAAGDISPGAAYALPETDDVMACYPVGEGFALLQTPVTTESTVTVFDARAIIANDSLAEHGHAALALDILGDTDHLVWYTPSAADARGQNPASLTDLAPTWVTPLIVLSLLSAGAAALWRGRRFGPLVAENLPVTVRANETLEGRARLYRAANDTAHAADALRRGAIDRIRRRLALPPSASPQDIAMSAADLTERSAPAIHDILTTIPHDDAAFAAFAEGLRALEDDLTSTDLWEGRHP</sequence>
<protein>
    <recommendedName>
        <fullName evidence="2">DUF4350 domain-containing protein</fullName>
    </recommendedName>
</protein>
<dbReference type="InterPro" id="IPR025646">
    <property type="entry name" value="DUF4350"/>
</dbReference>
<evidence type="ECO:0000313" key="4">
    <source>
        <dbReference type="Proteomes" id="UP001519362"/>
    </source>
</evidence>
<reference evidence="3 4" key="1">
    <citation type="submission" date="2021-03" db="EMBL/GenBank/DDBJ databases">
        <title>Sequencing the genomes of 1000 actinobacteria strains.</title>
        <authorList>
            <person name="Klenk H.-P."/>
        </authorList>
    </citation>
    <scope>NUCLEOTIDE SEQUENCE [LARGE SCALE GENOMIC DNA]</scope>
    <source>
        <strain evidence="3 4">DSM 24221</strain>
    </source>
</reference>
<evidence type="ECO:0000259" key="2">
    <source>
        <dbReference type="Pfam" id="PF14258"/>
    </source>
</evidence>
<feature type="domain" description="DUF4350" evidence="2">
    <location>
        <begin position="58"/>
        <end position="227"/>
    </location>
</feature>
<gene>
    <name evidence="3" type="ORF">JOF34_002178</name>
</gene>
<keyword evidence="4" id="KW-1185">Reference proteome</keyword>
<keyword evidence="1" id="KW-0472">Membrane</keyword>